<evidence type="ECO:0000256" key="1">
    <source>
        <dbReference type="SAM" id="MobiDB-lite"/>
    </source>
</evidence>
<dbReference type="Proteomes" id="UP000001449">
    <property type="component" value="Chromosome 18"/>
</dbReference>
<dbReference type="PaxDb" id="35128-Thaps10836"/>
<reference evidence="2 3" key="2">
    <citation type="journal article" date="2008" name="Nature">
        <title>The Phaeodactylum genome reveals the evolutionary history of diatom genomes.</title>
        <authorList>
            <person name="Bowler C."/>
            <person name="Allen A.E."/>
            <person name="Badger J.H."/>
            <person name="Grimwood J."/>
            <person name="Jabbari K."/>
            <person name="Kuo A."/>
            <person name="Maheswari U."/>
            <person name="Martens C."/>
            <person name="Maumus F."/>
            <person name="Otillar R.P."/>
            <person name="Rayko E."/>
            <person name="Salamov A."/>
            <person name="Vandepoele K."/>
            <person name="Beszteri B."/>
            <person name="Gruber A."/>
            <person name="Heijde M."/>
            <person name="Katinka M."/>
            <person name="Mock T."/>
            <person name="Valentin K."/>
            <person name="Verret F."/>
            <person name="Berges J.A."/>
            <person name="Brownlee C."/>
            <person name="Cadoret J.P."/>
            <person name="Chiovitti A."/>
            <person name="Choi C.J."/>
            <person name="Coesel S."/>
            <person name="De Martino A."/>
            <person name="Detter J.C."/>
            <person name="Durkin C."/>
            <person name="Falciatore A."/>
            <person name="Fournet J."/>
            <person name="Haruta M."/>
            <person name="Huysman M.J."/>
            <person name="Jenkins B.D."/>
            <person name="Jiroutova K."/>
            <person name="Jorgensen R.E."/>
            <person name="Joubert Y."/>
            <person name="Kaplan A."/>
            <person name="Kroger N."/>
            <person name="Kroth P.G."/>
            <person name="La Roche J."/>
            <person name="Lindquist E."/>
            <person name="Lommer M."/>
            <person name="Martin-Jezequel V."/>
            <person name="Lopez P.J."/>
            <person name="Lucas S."/>
            <person name="Mangogna M."/>
            <person name="McGinnis K."/>
            <person name="Medlin L.K."/>
            <person name="Montsant A."/>
            <person name="Oudot-Le Secq M.P."/>
            <person name="Napoli C."/>
            <person name="Obornik M."/>
            <person name="Parker M.S."/>
            <person name="Petit J.L."/>
            <person name="Porcel B.M."/>
            <person name="Poulsen N."/>
            <person name="Robison M."/>
            <person name="Rychlewski L."/>
            <person name="Rynearson T.A."/>
            <person name="Schmutz J."/>
            <person name="Shapiro H."/>
            <person name="Siaut M."/>
            <person name="Stanley M."/>
            <person name="Sussman M.R."/>
            <person name="Taylor A.R."/>
            <person name="Vardi A."/>
            <person name="von Dassow P."/>
            <person name="Vyverman W."/>
            <person name="Willis A."/>
            <person name="Wyrwicz L.S."/>
            <person name="Rokhsar D.S."/>
            <person name="Weissenbach J."/>
            <person name="Armbrust E.V."/>
            <person name="Green B.R."/>
            <person name="Van de Peer Y."/>
            <person name="Grigoriev I.V."/>
        </authorList>
    </citation>
    <scope>NUCLEOTIDE SEQUENCE [LARGE SCALE GENOMIC DNA]</scope>
    <source>
        <strain evidence="2 3">CCMP1335</strain>
    </source>
</reference>
<dbReference type="GeneID" id="7442953"/>
<evidence type="ECO:0000313" key="3">
    <source>
        <dbReference type="Proteomes" id="UP000001449"/>
    </source>
</evidence>
<proteinExistence type="predicted"/>
<reference evidence="2 3" key="1">
    <citation type="journal article" date="2004" name="Science">
        <title>The genome of the diatom Thalassiosira pseudonana: ecology, evolution, and metabolism.</title>
        <authorList>
            <person name="Armbrust E.V."/>
            <person name="Berges J.A."/>
            <person name="Bowler C."/>
            <person name="Green B.R."/>
            <person name="Martinez D."/>
            <person name="Putnam N.H."/>
            <person name="Zhou S."/>
            <person name="Allen A.E."/>
            <person name="Apt K.E."/>
            <person name="Bechner M."/>
            <person name="Brzezinski M.A."/>
            <person name="Chaal B.K."/>
            <person name="Chiovitti A."/>
            <person name="Davis A.K."/>
            <person name="Demarest M.S."/>
            <person name="Detter J.C."/>
            <person name="Glavina T."/>
            <person name="Goodstein D."/>
            <person name="Hadi M.Z."/>
            <person name="Hellsten U."/>
            <person name="Hildebrand M."/>
            <person name="Jenkins B.D."/>
            <person name="Jurka J."/>
            <person name="Kapitonov V.V."/>
            <person name="Kroger N."/>
            <person name="Lau W.W."/>
            <person name="Lane T.W."/>
            <person name="Larimer F.W."/>
            <person name="Lippmeier J.C."/>
            <person name="Lucas S."/>
            <person name="Medina M."/>
            <person name="Montsant A."/>
            <person name="Obornik M."/>
            <person name="Parker M.S."/>
            <person name="Palenik B."/>
            <person name="Pazour G.J."/>
            <person name="Richardson P.M."/>
            <person name="Rynearson T.A."/>
            <person name="Saito M.A."/>
            <person name="Schwartz D.C."/>
            <person name="Thamatrakoln K."/>
            <person name="Valentin K."/>
            <person name="Vardi A."/>
            <person name="Wilkerson F.P."/>
            <person name="Rokhsar D.S."/>
        </authorList>
    </citation>
    <scope>NUCLEOTIDE SEQUENCE [LARGE SCALE GENOMIC DNA]</scope>
    <source>
        <strain evidence="2 3">CCMP1335</strain>
    </source>
</reference>
<accession>B5YLM9</accession>
<feature type="region of interest" description="Disordered" evidence="1">
    <location>
        <begin position="92"/>
        <end position="130"/>
    </location>
</feature>
<dbReference type="AlphaFoldDB" id="B5YLM9"/>
<protein>
    <submittedName>
        <fullName evidence="2">Uncharacterized protein</fullName>
    </submittedName>
</protein>
<dbReference type="HOGENOM" id="CLU_1226967_0_0_1"/>
<dbReference type="KEGG" id="tps:THAPS_10836"/>
<dbReference type="EMBL" id="CP001159">
    <property type="protein sequence ID" value="ACI64259.1"/>
    <property type="molecule type" value="Genomic_DNA"/>
</dbReference>
<organism evidence="2 3">
    <name type="scientific">Thalassiosira pseudonana</name>
    <name type="common">Marine diatom</name>
    <name type="synonym">Cyclotella nana</name>
    <dbReference type="NCBI Taxonomy" id="35128"/>
    <lineage>
        <taxon>Eukaryota</taxon>
        <taxon>Sar</taxon>
        <taxon>Stramenopiles</taxon>
        <taxon>Ochrophyta</taxon>
        <taxon>Bacillariophyta</taxon>
        <taxon>Coscinodiscophyceae</taxon>
        <taxon>Thalassiosirophycidae</taxon>
        <taxon>Thalassiosirales</taxon>
        <taxon>Thalassiosiraceae</taxon>
        <taxon>Thalassiosira</taxon>
    </lineage>
</organism>
<evidence type="ECO:0000313" key="2">
    <source>
        <dbReference type="EMBL" id="ACI64259.1"/>
    </source>
</evidence>
<sequence length="226" mass="24995">MNLSFFSKPTTAKDEALTNAHAVKSETTPTTPENEVNADEASGEEAKNGDVALTINGKTLLTIPEASVEGSIRNMSSWVDSVNEYFNLKDDTKKSDTHERDDSAESIETESRDAQTTKESQQPAKDSLRNNLSVTVNGAASKTLLMSQQFTEWFIVYWNEQVVPFTQEVREDPDVLKVKLNNMLEQLKNALPTIGNSSNESVRDEGIEVDELSCVMENEDEEAAAL</sequence>
<gene>
    <name evidence="2" type="ORF">THAPS_10836</name>
</gene>
<dbReference type="InParanoid" id="B5YLM9"/>
<feature type="region of interest" description="Disordered" evidence="1">
    <location>
        <begin position="1"/>
        <end position="50"/>
    </location>
</feature>
<feature type="compositionally biased region" description="Polar residues" evidence="1">
    <location>
        <begin position="117"/>
        <end position="130"/>
    </location>
</feature>
<feature type="compositionally biased region" description="Basic and acidic residues" evidence="1">
    <location>
        <begin position="92"/>
        <end position="116"/>
    </location>
</feature>
<feature type="compositionally biased region" description="Polar residues" evidence="1">
    <location>
        <begin position="1"/>
        <end position="10"/>
    </location>
</feature>
<name>B5YLM9_THAPS</name>
<keyword evidence="3" id="KW-1185">Reference proteome</keyword>
<dbReference type="RefSeq" id="XP_002295542.1">
    <property type="nucleotide sequence ID" value="XM_002295506.1"/>
</dbReference>